<dbReference type="Pfam" id="PF07591">
    <property type="entry name" value="PT-HINT"/>
    <property type="match status" value="1"/>
</dbReference>
<feature type="domain" description="Hint" evidence="3">
    <location>
        <begin position="182"/>
        <end position="277"/>
    </location>
</feature>
<evidence type="ECO:0000256" key="1">
    <source>
        <dbReference type="ARBA" id="ARBA00022722"/>
    </source>
</evidence>
<dbReference type="Proteomes" id="UP000012118">
    <property type="component" value="Unassembled WGS sequence"/>
</dbReference>
<comment type="caution">
    <text evidence="4">The sequence shown here is derived from an EMBL/GenBank/DDBJ whole genome shotgun (WGS) entry which is preliminary data.</text>
</comment>
<evidence type="ECO:0000313" key="4">
    <source>
        <dbReference type="EMBL" id="EMN90614.1"/>
    </source>
</evidence>
<dbReference type="GO" id="GO:0016787">
    <property type="term" value="F:hydrolase activity"/>
    <property type="evidence" value="ECO:0007669"/>
    <property type="project" value="UniProtKB-KW"/>
</dbReference>
<dbReference type="GO" id="GO:0003723">
    <property type="term" value="F:RNA binding"/>
    <property type="evidence" value="ECO:0007669"/>
    <property type="project" value="InterPro"/>
</dbReference>
<proteinExistence type="predicted"/>
<evidence type="ECO:0000259" key="3">
    <source>
        <dbReference type="SMART" id="SM00306"/>
    </source>
</evidence>
<protein>
    <submittedName>
        <fullName evidence="4">Ribonuclease</fullName>
    </submittedName>
</protein>
<dbReference type="Gene3D" id="3.10.450.30">
    <property type="entry name" value="Microbial ribonucleases"/>
    <property type="match status" value="1"/>
</dbReference>
<dbReference type="GO" id="GO:0004521">
    <property type="term" value="F:RNA endonuclease activity"/>
    <property type="evidence" value="ECO:0007669"/>
    <property type="project" value="InterPro"/>
</dbReference>
<reference evidence="4 5" key="1">
    <citation type="submission" date="2013-01" db="EMBL/GenBank/DDBJ databases">
        <authorList>
            <person name="Harkins D.M."/>
            <person name="Durkin A.S."/>
            <person name="Brinkac L.M."/>
            <person name="Haft D.H."/>
            <person name="Selengut J.D."/>
            <person name="Sanka R."/>
            <person name="DePew J."/>
            <person name="Purushe J."/>
            <person name="Chanthongthip A."/>
            <person name="Lattana O."/>
            <person name="Phetsouvanh R."/>
            <person name="Newton P.N."/>
            <person name="Vinetz J.M."/>
            <person name="Sutton G.G."/>
            <person name="Nierman W.C."/>
            <person name="Fouts D.E."/>
        </authorList>
    </citation>
    <scope>NUCLEOTIDE SEQUENCE [LARGE SCALE GENOMIC DNA]</scope>
    <source>
        <strain evidence="4 5">UI 13098</strain>
    </source>
</reference>
<dbReference type="PROSITE" id="PS50818">
    <property type="entry name" value="INTEIN_C_TER"/>
    <property type="match status" value="1"/>
</dbReference>
<dbReference type="CDD" id="cd00081">
    <property type="entry name" value="Hint"/>
    <property type="match status" value="1"/>
</dbReference>
<organism evidence="4 5">
    <name type="scientific">Leptospira weilii str. UI 13098</name>
    <dbReference type="NCBI Taxonomy" id="1088542"/>
    <lineage>
        <taxon>Bacteria</taxon>
        <taxon>Pseudomonadati</taxon>
        <taxon>Spirochaetota</taxon>
        <taxon>Spirochaetia</taxon>
        <taxon>Leptospirales</taxon>
        <taxon>Leptospiraceae</taxon>
        <taxon>Leptospira</taxon>
    </lineage>
</organism>
<keyword evidence="1" id="KW-0540">Nuclease</keyword>
<dbReference type="PROSITE" id="PS50817">
    <property type="entry name" value="INTEIN_N_TER"/>
    <property type="match status" value="1"/>
</dbReference>
<evidence type="ECO:0000313" key="5">
    <source>
        <dbReference type="Proteomes" id="UP000012118"/>
    </source>
</evidence>
<dbReference type="GO" id="GO:0016539">
    <property type="term" value="P:intein-mediated protein splicing"/>
    <property type="evidence" value="ECO:0007669"/>
    <property type="project" value="InterPro"/>
</dbReference>
<sequence length="561" mass="60844">MGLRALLCISIVSFNLLTGAESPVSEKGKRISNVEYNRTLKYEKHFLRKPPSFLTPNSYPLAPGINTHSFDPIGINQNFQNDYNNSVTQENAAANAAASAEKLAEKRQEWLDAQRTKPGYEGLSDQAVFDKYKLENSGVGGSRLDLPSQVFGSLGDMFGGSLGLFNSSGEGYLNSQGEFVPRTCFTAGTLVHTSQGTKKIEEVKVGDQVLSWDEESGEQGYHRVVKTFQREVNVVYTIVYSNGTQVETTDEHPFYIENKGWVPAKDLRTGEASVLSNEKTLEIVSITISERTTTVYNFEVEDAHSYYVSEVGILVHNDCVLTGPSMSLEAFNALLKYMPGASEAEIEAARKLIEIGNRPVDGTLDAVFDVAAYIDAACKSGCPPDIAMAPVKLGVSGLKVASELIRSGRFKEALSLVGTGVKNWVKGSDNFASQMAPDEAARYLNWWESAGSRVTSNGGSATLINGVTITDKYSGTVLTGTVDLGPTFDRIAAGQRFPSPNDGTVFKNLEMFLPPKPAGYYREFVVPTPGSSGAGPQRLVIGANGEAYYTPNHYGTFIPIK</sequence>
<dbReference type="InterPro" id="IPR000026">
    <property type="entry name" value="N1-like"/>
</dbReference>
<dbReference type="InterPro" id="IPR036844">
    <property type="entry name" value="Hint_dom_sf"/>
</dbReference>
<dbReference type="InterPro" id="IPR006141">
    <property type="entry name" value="Intein_N"/>
</dbReference>
<accession>M6Q5P6</accession>
<dbReference type="RefSeq" id="WP_004503176.1">
    <property type="nucleotide sequence ID" value="NZ_AHNU02000040.1"/>
</dbReference>
<dbReference type="InterPro" id="IPR030934">
    <property type="entry name" value="Intein_C"/>
</dbReference>
<dbReference type="Pfam" id="PF00545">
    <property type="entry name" value="Ribonuclease"/>
    <property type="match status" value="1"/>
</dbReference>
<dbReference type="InterPro" id="IPR003587">
    <property type="entry name" value="Hint_dom_N"/>
</dbReference>
<dbReference type="NCBIfam" id="TIGR01443">
    <property type="entry name" value="intein_Cterm"/>
    <property type="match status" value="1"/>
</dbReference>
<dbReference type="InterPro" id="IPR016191">
    <property type="entry name" value="Ribonuclease/ribotoxin"/>
</dbReference>
<dbReference type="SMART" id="SM00306">
    <property type="entry name" value="HintN"/>
    <property type="match status" value="1"/>
</dbReference>
<dbReference type="EMBL" id="AHNU02000040">
    <property type="protein sequence ID" value="EMN90614.1"/>
    <property type="molecule type" value="Genomic_DNA"/>
</dbReference>
<dbReference type="AlphaFoldDB" id="M6Q5P6"/>
<dbReference type="Gene3D" id="2.170.16.10">
    <property type="entry name" value="Hedgehog/Intein (Hint) domain"/>
    <property type="match status" value="1"/>
</dbReference>
<gene>
    <name evidence="4" type="ORF">LEP1GSC108_3377</name>
</gene>
<dbReference type="SUPFAM" id="SSF53933">
    <property type="entry name" value="Microbial ribonucleases"/>
    <property type="match status" value="1"/>
</dbReference>
<dbReference type="SUPFAM" id="SSF51294">
    <property type="entry name" value="Hedgehog/intein (Hint) domain"/>
    <property type="match status" value="1"/>
</dbReference>
<name>M6Q5P6_9LEPT</name>
<evidence type="ECO:0000256" key="2">
    <source>
        <dbReference type="ARBA" id="ARBA00022801"/>
    </source>
</evidence>
<keyword evidence="5" id="KW-1185">Reference proteome</keyword>
<keyword evidence="2" id="KW-0378">Hydrolase</keyword>